<gene>
    <name evidence="12" type="ORF">C666_05905</name>
</gene>
<evidence type="ECO:0000256" key="7">
    <source>
        <dbReference type="ARBA" id="ARBA00022989"/>
    </source>
</evidence>
<protein>
    <submittedName>
        <fullName evidence="12">Protein TolR</fullName>
    </submittedName>
</protein>
<proteinExistence type="inferred from homology"/>
<reference evidence="12 13" key="1">
    <citation type="submission" date="2012-09" db="EMBL/GenBank/DDBJ databases">
        <title>Draft Genome Sequences of 6 Strains from Genus Thauera.</title>
        <authorList>
            <person name="Liu B."/>
            <person name="Shapleigh J.P."/>
            <person name="Frostegard A.H."/>
        </authorList>
    </citation>
    <scope>NUCLEOTIDE SEQUENCE [LARGE SCALE GENOMIC DNA]</scope>
    <source>
        <strain evidence="13">47Lol / DSM 12138</strain>
    </source>
</reference>
<evidence type="ECO:0000256" key="4">
    <source>
        <dbReference type="ARBA" id="ARBA00022519"/>
    </source>
</evidence>
<dbReference type="GO" id="GO:0015031">
    <property type="term" value="P:protein transport"/>
    <property type="evidence" value="ECO:0007669"/>
    <property type="project" value="UniProtKB-KW"/>
</dbReference>
<dbReference type="GO" id="GO:0051301">
    <property type="term" value="P:cell division"/>
    <property type="evidence" value="ECO:0007669"/>
    <property type="project" value="UniProtKB-KW"/>
</dbReference>
<dbReference type="Gene3D" id="3.30.420.270">
    <property type="match status" value="1"/>
</dbReference>
<evidence type="ECO:0000313" key="12">
    <source>
        <dbReference type="EMBL" id="ENO89430.1"/>
    </source>
</evidence>
<evidence type="ECO:0000256" key="8">
    <source>
        <dbReference type="ARBA" id="ARBA00023136"/>
    </source>
</evidence>
<keyword evidence="3" id="KW-1003">Cell membrane</keyword>
<evidence type="ECO:0000313" key="13">
    <source>
        <dbReference type="Proteomes" id="UP000013232"/>
    </source>
</evidence>
<evidence type="ECO:0000256" key="11">
    <source>
        <dbReference type="SAM" id="Phobius"/>
    </source>
</evidence>
<dbReference type="PANTHER" id="PTHR30558">
    <property type="entry name" value="EXBD MEMBRANE COMPONENT OF PMF-DRIVEN MACROMOLECULE IMPORT SYSTEM"/>
    <property type="match status" value="1"/>
</dbReference>
<comment type="similarity">
    <text evidence="2 10">Belongs to the ExbD/TolR family.</text>
</comment>
<dbReference type="RefSeq" id="WP_004335440.1">
    <property type="nucleotide sequence ID" value="NZ_AMXE01000014.1"/>
</dbReference>
<evidence type="ECO:0000256" key="1">
    <source>
        <dbReference type="ARBA" id="ARBA00004162"/>
    </source>
</evidence>
<evidence type="ECO:0000256" key="10">
    <source>
        <dbReference type="RuleBase" id="RU003879"/>
    </source>
</evidence>
<evidence type="ECO:0000256" key="6">
    <source>
        <dbReference type="ARBA" id="ARBA00022692"/>
    </source>
</evidence>
<keyword evidence="6 10" id="KW-0812">Transmembrane</keyword>
<dbReference type="STRING" id="1123367.GCA_000621305_02991"/>
<keyword evidence="8 11" id="KW-0472">Membrane</keyword>
<evidence type="ECO:0000256" key="5">
    <source>
        <dbReference type="ARBA" id="ARBA00022618"/>
    </source>
</evidence>
<dbReference type="NCBIfam" id="TIGR02801">
    <property type="entry name" value="tolR"/>
    <property type="match status" value="1"/>
</dbReference>
<dbReference type="GO" id="GO:0022857">
    <property type="term" value="F:transmembrane transporter activity"/>
    <property type="evidence" value="ECO:0007669"/>
    <property type="project" value="InterPro"/>
</dbReference>
<evidence type="ECO:0000256" key="9">
    <source>
        <dbReference type="ARBA" id="ARBA00023306"/>
    </source>
</evidence>
<keyword evidence="10" id="KW-0813">Transport</keyword>
<keyword evidence="13" id="KW-1185">Reference proteome</keyword>
<dbReference type="AlphaFoldDB" id="N6YD47"/>
<dbReference type="OrthoDB" id="9798629at2"/>
<comment type="subcellular location">
    <subcellularLocation>
        <location evidence="1">Cell membrane</location>
        <topology evidence="1">Single-pass membrane protein</topology>
    </subcellularLocation>
    <subcellularLocation>
        <location evidence="10">Cell membrane</location>
        <topology evidence="10">Single-pass type II membrane protein</topology>
    </subcellularLocation>
</comment>
<keyword evidence="4" id="KW-0997">Cell inner membrane</keyword>
<dbReference type="InterPro" id="IPR003400">
    <property type="entry name" value="ExbD"/>
</dbReference>
<dbReference type="GO" id="GO:0005886">
    <property type="term" value="C:plasma membrane"/>
    <property type="evidence" value="ECO:0007669"/>
    <property type="project" value="UniProtKB-SubCell"/>
</dbReference>
<dbReference type="Proteomes" id="UP000013232">
    <property type="component" value="Unassembled WGS sequence"/>
</dbReference>
<dbReference type="EMBL" id="AMXE01000014">
    <property type="protein sequence ID" value="ENO89430.1"/>
    <property type="molecule type" value="Genomic_DNA"/>
</dbReference>
<dbReference type="PANTHER" id="PTHR30558:SF7">
    <property type="entry name" value="TOL-PAL SYSTEM PROTEIN TOLR"/>
    <property type="match status" value="1"/>
</dbReference>
<keyword evidence="5" id="KW-0132">Cell division</keyword>
<keyword evidence="7 11" id="KW-1133">Transmembrane helix</keyword>
<accession>N6YD47</accession>
<sequence length="143" mass="15034">MGAKLPGANPTGGLMTPVSEINVTPLVDVMLVLLIVFMVAAPLMANGVKVDLPTSNAKPLTESKPPIAVSIDAEGKVYVDQTEVSADTLVPTLRAATEGDAERRVHVRGDRSIAYGRVIETMGLLGDAGFNKVALVSEQPQRN</sequence>
<dbReference type="InterPro" id="IPR014168">
    <property type="entry name" value="Tol-Pal_TolR"/>
</dbReference>
<evidence type="ECO:0000256" key="3">
    <source>
        <dbReference type="ARBA" id="ARBA00022475"/>
    </source>
</evidence>
<organism evidence="12 13">
    <name type="scientific">Thauera linaloolentis (strain DSM 12138 / JCM 21573 / CCUG 41526 / CIP 105981 / IAM 15112 / NBRC 102519 / 47Lol)</name>
    <dbReference type="NCBI Taxonomy" id="1123367"/>
    <lineage>
        <taxon>Bacteria</taxon>
        <taxon>Pseudomonadati</taxon>
        <taxon>Pseudomonadota</taxon>
        <taxon>Betaproteobacteria</taxon>
        <taxon>Rhodocyclales</taxon>
        <taxon>Zoogloeaceae</taxon>
        <taxon>Thauera</taxon>
    </lineage>
</organism>
<dbReference type="Pfam" id="PF02472">
    <property type="entry name" value="ExbD"/>
    <property type="match status" value="1"/>
</dbReference>
<feature type="transmembrane region" description="Helical" evidence="11">
    <location>
        <begin position="29"/>
        <end position="48"/>
    </location>
</feature>
<dbReference type="eggNOG" id="COG0848">
    <property type="taxonomic scope" value="Bacteria"/>
</dbReference>
<keyword evidence="9" id="KW-0131">Cell cycle</keyword>
<keyword evidence="10" id="KW-0653">Protein transport</keyword>
<comment type="caution">
    <text evidence="12">The sequence shown here is derived from an EMBL/GenBank/DDBJ whole genome shotgun (WGS) entry which is preliminary data.</text>
</comment>
<evidence type="ECO:0000256" key="2">
    <source>
        <dbReference type="ARBA" id="ARBA00005811"/>
    </source>
</evidence>
<name>N6YD47_THAL4</name>